<dbReference type="Proteomes" id="UP000246058">
    <property type="component" value="Chromosome"/>
</dbReference>
<keyword evidence="2" id="KW-1185">Reference proteome</keyword>
<gene>
    <name evidence="1" type="ORF">DK427_25600</name>
</gene>
<organism evidence="1 2">
    <name type="scientific">Methylobacterium radiodurans</name>
    <dbReference type="NCBI Taxonomy" id="2202828"/>
    <lineage>
        <taxon>Bacteria</taxon>
        <taxon>Pseudomonadati</taxon>
        <taxon>Pseudomonadota</taxon>
        <taxon>Alphaproteobacteria</taxon>
        <taxon>Hyphomicrobiales</taxon>
        <taxon>Methylobacteriaceae</taxon>
        <taxon>Methylobacterium</taxon>
    </lineage>
</organism>
<dbReference type="EMBL" id="CP029551">
    <property type="protein sequence ID" value="AWN38686.1"/>
    <property type="molecule type" value="Genomic_DNA"/>
</dbReference>
<evidence type="ECO:0000313" key="2">
    <source>
        <dbReference type="Proteomes" id="UP000246058"/>
    </source>
</evidence>
<evidence type="ECO:0000313" key="1">
    <source>
        <dbReference type="EMBL" id="AWN38686.1"/>
    </source>
</evidence>
<dbReference type="RefSeq" id="WP_109953841.1">
    <property type="nucleotide sequence ID" value="NZ_CP029551.1"/>
</dbReference>
<accession>A0A2U8W054</accession>
<dbReference type="AlphaFoldDB" id="A0A2U8W054"/>
<protein>
    <submittedName>
        <fullName evidence="1">Uncharacterized protein</fullName>
    </submittedName>
</protein>
<proteinExistence type="predicted"/>
<reference evidence="1 2" key="1">
    <citation type="submission" date="2018-05" db="EMBL/GenBank/DDBJ databases">
        <title>Complete Genome Sequence of Methylobacterium sp. 17Sr1-43.</title>
        <authorList>
            <person name="Srinivasan S."/>
        </authorList>
    </citation>
    <scope>NUCLEOTIDE SEQUENCE [LARGE SCALE GENOMIC DNA]</scope>
    <source>
        <strain evidence="1 2">17Sr1-43</strain>
    </source>
</reference>
<name>A0A2U8W054_9HYPH</name>
<sequence length="123" mass="13426">MPVTDLIPPDLPQDIVKHGAVPQYDRQDDAMPILRQIFVDAAAVGLVGVGLTAAASGYLHNHPDRVAAQPSAWDEPLMTGSIARRGPADAEQVQEAERVEAEQPHSWIDPPLRAARLARHRPY</sequence>
<dbReference type="KEGG" id="meti:DK427_25600"/>